<dbReference type="SUPFAM" id="SSF53474">
    <property type="entry name" value="alpha/beta-Hydrolases"/>
    <property type="match status" value="1"/>
</dbReference>
<feature type="domain" description="Xaa-Pro dipeptidyl-peptidase C-terminal" evidence="2">
    <location>
        <begin position="297"/>
        <end position="533"/>
    </location>
</feature>
<dbReference type="Gene3D" id="2.60.120.260">
    <property type="entry name" value="Galactose-binding domain-like"/>
    <property type="match status" value="1"/>
</dbReference>
<dbReference type="InterPro" id="IPR050585">
    <property type="entry name" value="Xaa-Pro_dipeptidyl-ppase/CocE"/>
</dbReference>
<accession>A0A1I4EAR3</accession>
<dbReference type="EMBL" id="FOSQ01000014">
    <property type="protein sequence ID" value="SFL01271.1"/>
    <property type="molecule type" value="Genomic_DNA"/>
</dbReference>
<dbReference type="InterPro" id="IPR008979">
    <property type="entry name" value="Galactose-bd-like_sf"/>
</dbReference>
<dbReference type="OrthoDB" id="9806163at2"/>
<dbReference type="Pfam" id="PF02129">
    <property type="entry name" value="Peptidase_S15"/>
    <property type="match status" value="1"/>
</dbReference>
<evidence type="ECO:0000259" key="2">
    <source>
        <dbReference type="SMART" id="SM00939"/>
    </source>
</evidence>
<dbReference type="GO" id="GO:0008239">
    <property type="term" value="F:dipeptidyl-peptidase activity"/>
    <property type="evidence" value="ECO:0007669"/>
    <property type="project" value="InterPro"/>
</dbReference>
<dbReference type="InterPro" id="IPR005674">
    <property type="entry name" value="CocE/Ser_esterase"/>
</dbReference>
<dbReference type="Gene3D" id="3.40.50.1820">
    <property type="entry name" value="alpha/beta hydrolase"/>
    <property type="match status" value="1"/>
</dbReference>
<sequence>MRPDETLSTLMRDGTRLDAAVWRPSAPGPHPVLLMRQPYGRGIASTVVYAHPAWYAARGYIVVIQDVRGAGTSAGRFLPYSAEAEDGADSIAWAAGLLGATGQVGMYGFSYQGAAQTLALSQSPPALKAIAPAMALWDFYKERIAPNGAFTLGGSAYWAAQMAALMAKRADDPEAFAELAAAANGGLRFDGPVPADPAVLRRHAGYSHYALWREAGPDHPSMRQASSAALIGSAKPAVPAFFTGGWFDYHLAGTVAGFRHLGGHLLIGPWTHLAWAPQGAGTDFGPAAISSIDTMQADFFDHVLKGHDPAPWMREAPVRLFDLGTRGWRLFDAWPEGPRQVLHCAGTGLAATRADDGALVADAPAGAGWERFVHDPWRPVPAFGLAHGAGQGWRDRAEIDARFDIACFTSAPATAPVTYAGDPVVVLAAETDAESFDLNATLSLVTREGRAMALSQAHARIEAGAMAGLRLAMRPICITLKPGEALRLSVAGACFPAYPINPGNGTDPRRATGAEAQPIAIALRTGAGGCRLEMPLAP</sequence>
<gene>
    <name evidence="3" type="ORF">SAMN02745775_11488</name>
</gene>
<name>A0A1I4EAR3_9PROT</name>
<dbReference type="NCBIfam" id="TIGR00976">
    <property type="entry name" value="CocE_NonD"/>
    <property type="match status" value="1"/>
</dbReference>
<dbReference type="InterPro" id="IPR029058">
    <property type="entry name" value="AB_hydrolase_fold"/>
</dbReference>
<dbReference type="RefSeq" id="WP_092962658.1">
    <property type="nucleotide sequence ID" value="NZ_FOSQ01000014.1"/>
</dbReference>
<proteinExistence type="predicted"/>
<dbReference type="InterPro" id="IPR013736">
    <property type="entry name" value="Xaa-Pro_dipept_C"/>
</dbReference>
<dbReference type="STRING" id="1123062.SAMN02745775_11488"/>
<dbReference type="Gene3D" id="1.10.3020.10">
    <property type="entry name" value="alpha-amino acid ester hydrolase ( Helical cap domain)"/>
    <property type="match status" value="1"/>
</dbReference>
<protein>
    <recommendedName>
        <fullName evidence="2">Xaa-Pro dipeptidyl-peptidase C-terminal domain-containing protein</fullName>
    </recommendedName>
</protein>
<keyword evidence="1" id="KW-0378">Hydrolase</keyword>
<dbReference type="InterPro" id="IPR000383">
    <property type="entry name" value="Xaa-Pro-like_dom"/>
</dbReference>
<reference evidence="3 4" key="1">
    <citation type="submission" date="2016-10" db="EMBL/GenBank/DDBJ databases">
        <authorList>
            <person name="de Groot N.N."/>
        </authorList>
    </citation>
    <scope>NUCLEOTIDE SEQUENCE [LARGE SCALE GENOMIC DNA]</scope>
    <source>
        <strain evidence="3 4">DSM 19981</strain>
    </source>
</reference>
<dbReference type="PANTHER" id="PTHR43056:SF10">
    <property type="entry name" value="COCE_NOND FAMILY, PUTATIVE (AFU_ORTHOLOGUE AFUA_7G00600)-RELATED"/>
    <property type="match status" value="1"/>
</dbReference>
<dbReference type="SUPFAM" id="SSF49785">
    <property type="entry name" value="Galactose-binding domain-like"/>
    <property type="match status" value="1"/>
</dbReference>
<evidence type="ECO:0000313" key="4">
    <source>
        <dbReference type="Proteomes" id="UP000199473"/>
    </source>
</evidence>
<organism evidence="3 4">
    <name type="scientific">Falsiroseomonas stagni DSM 19981</name>
    <dbReference type="NCBI Taxonomy" id="1123062"/>
    <lineage>
        <taxon>Bacteria</taxon>
        <taxon>Pseudomonadati</taxon>
        <taxon>Pseudomonadota</taxon>
        <taxon>Alphaproteobacteria</taxon>
        <taxon>Acetobacterales</taxon>
        <taxon>Roseomonadaceae</taxon>
        <taxon>Falsiroseomonas</taxon>
    </lineage>
</organism>
<keyword evidence="4" id="KW-1185">Reference proteome</keyword>
<dbReference type="Proteomes" id="UP000199473">
    <property type="component" value="Unassembled WGS sequence"/>
</dbReference>
<dbReference type="SMART" id="SM00939">
    <property type="entry name" value="PepX_C"/>
    <property type="match status" value="1"/>
</dbReference>
<dbReference type="Pfam" id="PF08530">
    <property type="entry name" value="PepX_C"/>
    <property type="match status" value="1"/>
</dbReference>
<dbReference type="AlphaFoldDB" id="A0A1I4EAR3"/>
<evidence type="ECO:0000313" key="3">
    <source>
        <dbReference type="EMBL" id="SFL01271.1"/>
    </source>
</evidence>
<evidence type="ECO:0000256" key="1">
    <source>
        <dbReference type="ARBA" id="ARBA00022801"/>
    </source>
</evidence>
<dbReference type="PANTHER" id="PTHR43056">
    <property type="entry name" value="PEPTIDASE S9 PROLYL OLIGOPEPTIDASE"/>
    <property type="match status" value="1"/>
</dbReference>